<accession>A0ABV2PFA4</accession>
<organism evidence="1 2">
    <name type="scientific">Lysinibacillus parviboronicapiens</name>
    <dbReference type="NCBI Taxonomy" id="436516"/>
    <lineage>
        <taxon>Bacteria</taxon>
        <taxon>Bacillati</taxon>
        <taxon>Bacillota</taxon>
        <taxon>Bacilli</taxon>
        <taxon>Bacillales</taxon>
        <taxon>Bacillaceae</taxon>
        <taxon>Lysinibacillus</taxon>
    </lineage>
</organism>
<gene>
    <name evidence="1" type="ORF">ABIA69_000775</name>
</gene>
<name>A0ABV2PFA4_9BACI</name>
<sequence>MLHIKLFFVKGLSYCSLSFIKNVQLSVAYPAYSKAVENLGKKSINSSTIEETVNRKRPVPFYNWLMEREMHLQ</sequence>
<comment type="caution">
    <text evidence="1">The sequence shown here is derived from an EMBL/GenBank/DDBJ whole genome shotgun (WGS) entry which is preliminary data.</text>
</comment>
<dbReference type="EMBL" id="JBEPSB010000002">
    <property type="protein sequence ID" value="MET4559632.1"/>
    <property type="molecule type" value="Genomic_DNA"/>
</dbReference>
<dbReference type="RefSeq" id="WP_354470974.1">
    <property type="nucleotide sequence ID" value="NZ_JBEPSB010000002.1"/>
</dbReference>
<proteinExistence type="predicted"/>
<protein>
    <submittedName>
        <fullName evidence="1">Uncharacterized protein</fullName>
    </submittedName>
</protein>
<reference evidence="1 2" key="1">
    <citation type="submission" date="2024-06" db="EMBL/GenBank/DDBJ databases">
        <title>Sorghum-associated microbial communities from plants grown in Nebraska, USA.</title>
        <authorList>
            <person name="Schachtman D."/>
        </authorList>
    </citation>
    <scope>NUCLEOTIDE SEQUENCE [LARGE SCALE GENOMIC DNA]</scope>
    <source>
        <strain evidence="1 2">736</strain>
    </source>
</reference>
<dbReference type="Proteomes" id="UP001549363">
    <property type="component" value="Unassembled WGS sequence"/>
</dbReference>
<evidence type="ECO:0000313" key="2">
    <source>
        <dbReference type="Proteomes" id="UP001549363"/>
    </source>
</evidence>
<evidence type="ECO:0000313" key="1">
    <source>
        <dbReference type="EMBL" id="MET4559632.1"/>
    </source>
</evidence>
<keyword evidence="2" id="KW-1185">Reference proteome</keyword>